<keyword evidence="2" id="KW-0732">Signal</keyword>
<sequence>MKYSLLAIALASLTLTACDQMKEHKPGEGKPGQYPPSLWEKREGQVSDADIEAAQKAEAEANKRNESSQQQPKP</sequence>
<feature type="compositionally biased region" description="Basic and acidic residues" evidence="1">
    <location>
        <begin position="53"/>
        <end position="66"/>
    </location>
</feature>
<accession>A0A1H7QL39</accession>
<reference evidence="3 4" key="1">
    <citation type="submission" date="2016-10" db="EMBL/GenBank/DDBJ databases">
        <authorList>
            <person name="de Groot N.N."/>
        </authorList>
    </citation>
    <scope>NUCLEOTIDE SEQUENCE [LARGE SCALE GENOMIC DNA]</scope>
    <source>
        <strain evidence="3 4">Nv1</strain>
    </source>
</reference>
<evidence type="ECO:0000256" key="1">
    <source>
        <dbReference type="SAM" id="MobiDB-lite"/>
    </source>
</evidence>
<protein>
    <recommendedName>
        <fullName evidence="5">Lipoprotein</fullName>
    </recommendedName>
</protein>
<name>A0A1H7QL39_9PROT</name>
<dbReference type="RefSeq" id="WP_090829321.1">
    <property type="nucleotide sequence ID" value="NZ_FOBH01000012.1"/>
</dbReference>
<dbReference type="Proteomes" id="UP000198620">
    <property type="component" value="Unassembled WGS sequence"/>
</dbReference>
<dbReference type="OrthoDB" id="8566490at2"/>
<feature type="region of interest" description="Disordered" evidence="1">
    <location>
        <begin position="22"/>
        <end position="74"/>
    </location>
</feature>
<dbReference type="EMBL" id="FOBH01000012">
    <property type="protein sequence ID" value="SEL48478.1"/>
    <property type="molecule type" value="Genomic_DNA"/>
</dbReference>
<keyword evidence="4" id="KW-1185">Reference proteome</keyword>
<dbReference type="PROSITE" id="PS51257">
    <property type="entry name" value="PROKAR_LIPOPROTEIN"/>
    <property type="match status" value="1"/>
</dbReference>
<evidence type="ECO:0008006" key="5">
    <source>
        <dbReference type="Google" id="ProtNLM"/>
    </source>
</evidence>
<feature type="chain" id="PRO_5011662871" description="Lipoprotein" evidence="2">
    <location>
        <begin position="18"/>
        <end position="74"/>
    </location>
</feature>
<evidence type="ECO:0000313" key="3">
    <source>
        <dbReference type="EMBL" id="SEL48478.1"/>
    </source>
</evidence>
<gene>
    <name evidence="3" type="ORF">SAMN05216387_11255</name>
</gene>
<organism evidence="3 4">
    <name type="scientific">Nitrosovibrio tenuis</name>
    <dbReference type="NCBI Taxonomy" id="1233"/>
    <lineage>
        <taxon>Bacteria</taxon>
        <taxon>Pseudomonadati</taxon>
        <taxon>Pseudomonadota</taxon>
        <taxon>Betaproteobacteria</taxon>
        <taxon>Nitrosomonadales</taxon>
        <taxon>Nitrosomonadaceae</taxon>
        <taxon>Nitrosovibrio</taxon>
    </lineage>
</organism>
<evidence type="ECO:0000313" key="4">
    <source>
        <dbReference type="Proteomes" id="UP000198620"/>
    </source>
</evidence>
<evidence type="ECO:0000256" key="2">
    <source>
        <dbReference type="SAM" id="SignalP"/>
    </source>
</evidence>
<dbReference type="AlphaFoldDB" id="A0A1H7QL39"/>
<feature type="signal peptide" evidence="2">
    <location>
        <begin position="1"/>
        <end position="17"/>
    </location>
</feature>
<proteinExistence type="predicted"/>